<comment type="subunit">
    <text evidence="12">Part of an enzyme complex containing four subunits: a flavoprotein, an iron-sulfur protein, plus two membrane-anchoring proteins, SdhC and SdhD. The complex can form homotrimers.</text>
</comment>
<dbReference type="PANTHER" id="PTHR10978">
    <property type="entry name" value="SUCCINATE DEHYDROGENASE CYTOCHROME B560 SUBUNIT"/>
    <property type="match status" value="1"/>
</dbReference>
<feature type="transmembrane region" description="Helical" evidence="13">
    <location>
        <begin position="112"/>
        <end position="134"/>
    </location>
</feature>
<dbReference type="InterPro" id="IPR018495">
    <property type="entry name" value="Succ_DH_cyt_bsu_CS"/>
</dbReference>
<reference evidence="14 15" key="1">
    <citation type="submission" date="2017-12" db="EMBL/GenBank/DDBJ databases">
        <title>The genome sequence of Caulobacter sp. 410.</title>
        <authorList>
            <person name="Gao J."/>
            <person name="Mao X."/>
            <person name="Sun J."/>
        </authorList>
    </citation>
    <scope>NUCLEOTIDE SEQUENCE [LARGE SCALE GENOMIC DNA]</scope>
    <source>
        <strain evidence="14 15">410</strain>
    </source>
</reference>
<proteinExistence type="inferred from homology"/>
<dbReference type="GO" id="GO:0046872">
    <property type="term" value="F:metal ion binding"/>
    <property type="evidence" value="ECO:0007669"/>
    <property type="project" value="UniProtKB-KW"/>
</dbReference>
<comment type="function">
    <text evidence="2">Membrane-anchoring subunit of succinate dehydrogenase (SDH).</text>
</comment>
<name>A0A2N5DEB9_9CAUL</name>
<dbReference type="GO" id="GO:0016020">
    <property type="term" value="C:membrane"/>
    <property type="evidence" value="ECO:0007669"/>
    <property type="project" value="UniProtKB-SubCell"/>
</dbReference>
<evidence type="ECO:0000256" key="13">
    <source>
        <dbReference type="SAM" id="Phobius"/>
    </source>
</evidence>
<dbReference type="InterPro" id="IPR034804">
    <property type="entry name" value="SQR/QFR_C/D"/>
</dbReference>
<dbReference type="RefSeq" id="WP_101718640.1">
    <property type="nucleotide sequence ID" value="NZ_PJRS01000023.1"/>
</dbReference>
<evidence type="ECO:0000256" key="11">
    <source>
        <dbReference type="ARBA" id="ARBA00023136"/>
    </source>
</evidence>
<protein>
    <recommendedName>
        <fullName evidence="5">Succinate dehydrogenase cytochrome b556 subunit</fullName>
    </recommendedName>
</protein>
<dbReference type="NCBIfam" id="TIGR02970">
    <property type="entry name" value="succ_dehyd_cytB"/>
    <property type="match status" value="1"/>
</dbReference>
<dbReference type="OrthoDB" id="9799441at2"/>
<organism evidence="14 15">
    <name type="scientific">Caulobacter zeae</name>
    <dbReference type="NCBI Taxonomy" id="2055137"/>
    <lineage>
        <taxon>Bacteria</taxon>
        <taxon>Pseudomonadati</taxon>
        <taxon>Pseudomonadota</taxon>
        <taxon>Alphaproteobacteria</taxon>
        <taxon>Caulobacterales</taxon>
        <taxon>Caulobacteraceae</taxon>
        <taxon>Caulobacter</taxon>
    </lineage>
</organism>
<dbReference type="PANTHER" id="PTHR10978:SF5">
    <property type="entry name" value="SUCCINATE DEHYDROGENASE CYTOCHROME B560 SUBUNIT, MITOCHONDRIAL"/>
    <property type="match status" value="1"/>
</dbReference>
<dbReference type="EMBL" id="PJRS01000023">
    <property type="protein sequence ID" value="PLR24410.1"/>
    <property type="molecule type" value="Genomic_DNA"/>
</dbReference>
<sequence length="135" mass="14543">MTETSRGLPERPLSPHLQVWRWHITMACSILHRASLFALYVGVLLLAGWALALASGPDHYACYTDVLGSPLGKLVLFGITVAVFYNVAYIVRQSFWDLGKGFDPKTANLTGVVVIAFAVAAAVVTWIIALATGAI</sequence>
<dbReference type="GO" id="GO:0006099">
    <property type="term" value="P:tricarboxylic acid cycle"/>
    <property type="evidence" value="ECO:0007669"/>
    <property type="project" value="InterPro"/>
</dbReference>
<dbReference type="InterPro" id="IPR000701">
    <property type="entry name" value="SuccDH_FuR_B_TM-su"/>
</dbReference>
<feature type="transmembrane region" description="Helical" evidence="13">
    <location>
        <begin position="74"/>
        <end position="91"/>
    </location>
</feature>
<dbReference type="SUPFAM" id="SSF81343">
    <property type="entry name" value="Fumarate reductase respiratory complex transmembrane subunits"/>
    <property type="match status" value="1"/>
</dbReference>
<evidence type="ECO:0000256" key="7">
    <source>
        <dbReference type="ARBA" id="ARBA00022692"/>
    </source>
</evidence>
<keyword evidence="8" id="KW-0479">Metal-binding</keyword>
<keyword evidence="10" id="KW-0408">Iron</keyword>
<dbReference type="Gene3D" id="1.20.1300.10">
    <property type="entry name" value="Fumarate reductase/succinate dehydrogenase, transmembrane subunit"/>
    <property type="match status" value="1"/>
</dbReference>
<dbReference type="Pfam" id="PF01127">
    <property type="entry name" value="Sdh_cyt"/>
    <property type="match status" value="1"/>
</dbReference>
<gene>
    <name evidence="14" type="primary">sdhC</name>
    <name evidence="14" type="ORF">SGCZBJ_14160</name>
</gene>
<evidence type="ECO:0000256" key="3">
    <source>
        <dbReference type="ARBA" id="ARBA00004141"/>
    </source>
</evidence>
<accession>A0A2N5DEB9</accession>
<dbReference type="Proteomes" id="UP000234479">
    <property type="component" value="Unassembled WGS sequence"/>
</dbReference>
<dbReference type="PIRSF" id="PIRSF000178">
    <property type="entry name" value="SDH_cyt_b560"/>
    <property type="match status" value="1"/>
</dbReference>
<feature type="transmembrane region" description="Helical" evidence="13">
    <location>
        <begin position="36"/>
        <end position="54"/>
    </location>
</feature>
<comment type="subcellular location">
    <subcellularLocation>
        <location evidence="3">Membrane</location>
        <topology evidence="3">Multi-pass membrane protein</topology>
    </subcellularLocation>
</comment>
<evidence type="ECO:0000256" key="12">
    <source>
        <dbReference type="ARBA" id="ARBA00025912"/>
    </source>
</evidence>
<evidence type="ECO:0000256" key="6">
    <source>
        <dbReference type="ARBA" id="ARBA00022617"/>
    </source>
</evidence>
<dbReference type="PROSITE" id="PS01000">
    <property type="entry name" value="SDH_CYT_1"/>
    <property type="match status" value="1"/>
</dbReference>
<evidence type="ECO:0000256" key="8">
    <source>
        <dbReference type="ARBA" id="ARBA00022723"/>
    </source>
</evidence>
<dbReference type="AlphaFoldDB" id="A0A2N5DEB9"/>
<keyword evidence="7 13" id="KW-0812">Transmembrane</keyword>
<evidence type="ECO:0000313" key="14">
    <source>
        <dbReference type="EMBL" id="PLR24410.1"/>
    </source>
</evidence>
<evidence type="ECO:0000313" key="15">
    <source>
        <dbReference type="Proteomes" id="UP000234479"/>
    </source>
</evidence>
<keyword evidence="11 13" id="KW-0472">Membrane</keyword>
<comment type="cofactor">
    <cofactor evidence="1">
        <name>heme</name>
        <dbReference type="ChEBI" id="CHEBI:30413"/>
    </cofactor>
</comment>
<dbReference type="CDD" id="cd03499">
    <property type="entry name" value="SQR_TypeC_SdhC"/>
    <property type="match status" value="1"/>
</dbReference>
<dbReference type="InterPro" id="IPR014314">
    <property type="entry name" value="Succ_DH_cytb556"/>
</dbReference>
<evidence type="ECO:0000256" key="2">
    <source>
        <dbReference type="ARBA" id="ARBA00004050"/>
    </source>
</evidence>
<comment type="caution">
    <text evidence="14">The sequence shown here is derived from an EMBL/GenBank/DDBJ whole genome shotgun (WGS) entry which is preliminary data.</text>
</comment>
<comment type="similarity">
    <text evidence="4">Belongs to the cytochrome b560 family.</text>
</comment>
<keyword evidence="9 13" id="KW-1133">Transmembrane helix</keyword>
<dbReference type="GO" id="GO:0009055">
    <property type="term" value="F:electron transfer activity"/>
    <property type="evidence" value="ECO:0007669"/>
    <property type="project" value="InterPro"/>
</dbReference>
<evidence type="ECO:0000256" key="5">
    <source>
        <dbReference type="ARBA" id="ARBA00020076"/>
    </source>
</evidence>
<evidence type="ECO:0000256" key="4">
    <source>
        <dbReference type="ARBA" id="ARBA00007244"/>
    </source>
</evidence>
<evidence type="ECO:0000256" key="1">
    <source>
        <dbReference type="ARBA" id="ARBA00001971"/>
    </source>
</evidence>
<keyword evidence="15" id="KW-1185">Reference proteome</keyword>
<evidence type="ECO:0000256" key="10">
    <source>
        <dbReference type="ARBA" id="ARBA00023004"/>
    </source>
</evidence>
<evidence type="ECO:0000256" key="9">
    <source>
        <dbReference type="ARBA" id="ARBA00022989"/>
    </source>
</evidence>
<keyword evidence="6" id="KW-0349">Heme</keyword>